<dbReference type="Gene3D" id="3.10.620.30">
    <property type="match status" value="1"/>
</dbReference>
<evidence type="ECO:0000313" key="4">
    <source>
        <dbReference type="EMBL" id="GAA4389731.1"/>
    </source>
</evidence>
<sequence>MTAAPAAAPTAPRTPPILLPALIVLLAMTLAAVSMTAVFSDTVWLVQVLAMVAVVLLTGAVFRAVPALRATGMTVIAQFVVAALAAVYLCVPDTLAAGVLPSGSSFGQLFAQLATGIDDIYSTTAPTQSTPGFRTILTVGFGLITMLIDGLVSDIRAPKVAGILLLLVYIIPVLLAPRELKWWHFAVIAAAFLLLMLSSYVGSVHLRSPATAITAGALALALGVGLPVLLPDIAVRPDQPVDAQGDLTVINPFLDLKQDLSTDDDSMAFTYTTDDPLAPPIRLTSVSNFDGTTWMPAEFDLDPFAVAVDGMPSAPGVSADTRTAERRTDISIVDLDQQHLPAPYAPQSVDGVSRRWIYDAQTLTIVGNGEITAGAQYGVDYLSVEPTAEALREAQPVSATEFEDLLALPQDTPQIIADTADQVTAGSENEWEKAVALQEYFRSDAFTYSTDAPEEASGDVLADFLEDKQGYCVQFSGAMTAMARSLGIPARIGVGFTGGTPAGEGAYEVRINQAHAWPELWFEGTGWVRFEPTPGGPAGTPPPWTEAGGSDDTEETASPEPTEEPTTEEPDSGTEDAGEPTAEATEDTTGGDAASSGPSWPLIATLGALALVLLALPALLRLLAAGRRLREPLDPERVWEEVRALARDHGMPLSPAITVHEHLERLGELVPGPERDGLAEIGRAVDESRYAGAVRTELDGARVRSTLGTLREGLRKQAGTAAGVRARLWPASVFGLR</sequence>
<dbReference type="EMBL" id="BAABGL010000008">
    <property type="protein sequence ID" value="GAA4389731.1"/>
    <property type="molecule type" value="Genomic_DNA"/>
</dbReference>
<proteinExistence type="predicted"/>
<feature type="transmembrane region" description="Helical" evidence="2">
    <location>
        <begin position="17"/>
        <end position="38"/>
    </location>
</feature>
<feature type="region of interest" description="Disordered" evidence="1">
    <location>
        <begin position="527"/>
        <end position="596"/>
    </location>
</feature>
<keyword evidence="2" id="KW-0812">Transmembrane</keyword>
<keyword evidence="2" id="KW-0472">Membrane</keyword>
<reference evidence="5" key="1">
    <citation type="journal article" date="2019" name="Int. J. Syst. Evol. Microbiol.">
        <title>The Global Catalogue of Microorganisms (GCM) 10K type strain sequencing project: providing services to taxonomists for standard genome sequencing and annotation.</title>
        <authorList>
            <consortium name="The Broad Institute Genomics Platform"/>
            <consortium name="The Broad Institute Genome Sequencing Center for Infectious Disease"/>
            <person name="Wu L."/>
            <person name="Ma J."/>
        </authorList>
    </citation>
    <scope>NUCLEOTIDE SEQUENCE [LARGE SCALE GENOMIC DNA]</scope>
    <source>
        <strain evidence="5">JCM 17808</strain>
    </source>
</reference>
<organism evidence="4 5">
    <name type="scientific">Brevibacterium pityocampae</name>
    <dbReference type="NCBI Taxonomy" id="506594"/>
    <lineage>
        <taxon>Bacteria</taxon>
        <taxon>Bacillati</taxon>
        <taxon>Actinomycetota</taxon>
        <taxon>Actinomycetes</taxon>
        <taxon>Micrococcales</taxon>
        <taxon>Brevibacteriaceae</taxon>
        <taxon>Brevibacterium</taxon>
    </lineage>
</organism>
<feature type="transmembrane region" description="Helical" evidence="2">
    <location>
        <begin position="160"/>
        <end position="176"/>
    </location>
</feature>
<feature type="domain" description="Transglutaminase-like" evidence="3">
    <location>
        <begin position="464"/>
        <end position="534"/>
    </location>
</feature>
<feature type="transmembrane region" description="Helical" evidence="2">
    <location>
        <begin position="182"/>
        <end position="203"/>
    </location>
</feature>
<evidence type="ECO:0000256" key="1">
    <source>
        <dbReference type="SAM" id="MobiDB-lite"/>
    </source>
</evidence>
<dbReference type="Pfam" id="PF11992">
    <property type="entry name" value="TgpA_N"/>
    <property type="match status" value="1"/>
</dbReference>
<dbReference type="PANTHER" id="PTHR42736">
    <property type="entry name" value="PROTEIN-GLUTAMINE GAMMA-GLUTAMYLTRANSFERASE"/>
    <property type="match status" value="1"/>
</dbReference>
<dbReference type="SUPFAM" id="SSF54001">
    <property type="entry name" value="Cysteine proteinases"/>
    <property type="match status" value="1"/>
</dbReference>
<dbReference type="InterPro" id="IPR021878">
    <property type="entry name" value="TgpA_N"/>
</dbReference>
<keyword evidence="2" id="KW-1133">Transmembrane helix</keyword>
<dbReference type="InterPro" id="IPR052901">
    <property type="entry name" value="Bact_TGase-like"/>
</dbReference>
<dbReference type="PANTHER" id="PTHR42736:SF1">
    <property type="entry name" value="PROTEIN-GLUTAMINE GAMMA-GLUTAMYLTRANSFERASE"/>
    <property type="match status" value="1"/>
</dbReference>
<evidence type="ECO:0000259" key="3">
    <source>
        <dbReference type="SMART" id="SM00460"/>
    </source>
</evidence>
<evidence type="ECO:0000313" key="5">
    <source>
        <dbReference type="Proteomes" id="UP001500642"/>
    </source>
</evidence>
<feature type="transmembrane region" description="Helical" evidence="2">
    <location>
        <begin position="44"/>
        <end position="65"/>
    </location>
</feature>
<name>A0ABP8JEV7_9MICO</name>
<feature type="transmembrane region" description="Helical" evidence="2">
    <location>
        <begin position="600"/>
        <end position="620"/>
    </location>
</feature>
<protein>
    <submittedName>
        <fullName evidence="4">DUF3488 and transglutaminase-like domain-containing protein</fullName>
    </submittedName>
</protein>
<feature type="compositionally biased region" description="Acidic residues" evidence="1">
    <location>
        <begin position="549"/>
        <end position="578"/>
    </location>
</feature>
<dbReference type="RefSeq" id="WP_345031214.1">
    <property type="nucleotide sequence ID" value="NZ_BAABGL010000008.1"/>
</dbReference>
<accession>A0ABP8JEV7</accession>
<gene>
    <name evidence="4" type="ORF">GCM10023167_15690</name>
</gene>
<evidence type="ECO:0000256" key="2">
    <source>
        <dbReference type="SAM" id="Phobius"/>
    </source>
</evidence>
<feature type="transmembrane region" description="Helical" evidence="2">
    <location>
        <begin position="77"/>
        <end position="100"/>
    </location>
</feature>
<dbReference type="InterPro" id="IPR002931">
    <property type="entry name" value="Transglutaminase-like"/>
</dbReference>
<dbReference type="Pfam" id="PF01841">
    <property type="entry name" value="Transglut_core"/>
    <property type="match status" value="1"/>
</dbReference>
<feature type="transmembrane region" description="Helical" evidence="2">
    <location>
        <begin position="210"/>
        <end position="230"/>
    </location>
</feature>
<feature type="transmembrane region" description="Helical" evidence="2">
    <location>
        <begin position="131"/>
        <end position="148"/>
    </location>
</feature>
<dbReference type="InterPro" id="IPR038765">
    <property type="entry name" value="Papain-like_cys_pep_sf"/>
</dbReference>
<dbReference type="SMART" id="SM00460">
    <property type="entry name" value="TGc"/>
    <property type="match status" value="1"/>
</dbReference>
<dbReference type="Proteomes" id="UP001500642">
    <property type="component" value="Unassembled WGS sequence"/>
</dbReference>
<comment type="caution">
    <text evidence="4">The sequence shown here is derived from an EMBL/GenBank/DDBJ whole genome shotgun (WGS) entry which is preliminary data.</text>
</comment>
<keyword evidence="5" id="KW-1185">Reference proteome</keyword>